<accession>A0A7J7ITY7</accession>
<keyword evidence="2" id="KW-1185">Reference proteome</keyword>
<organism evidence="1 2">
    <name type="scientific">Bugula neritina</name>
    <name type="common">Brown bryozoan</name>
    <name type="synonym">Sertularia neritina</name>
    <dbReference type="NCBI Taxonomy" id="10212"/>
    <lineage>
        <taxon>Eukaryota</taxon>
        <taxon>Metazoa</taxon>
        <taxon>Spiralia</taxon>
        <taxon>Lophotrochozoa</taxon>
        <taxon>Bryozoa</taxon>
        <taxon>Gymnolaemata</taxon>
        <taxon>Cheilostomatida</taxon>
        <taxon>Flustrina</taxon>
        <taxon>Buguloidea</taxon>
        <taxon>Bugulidae</taxon>
        <taxon>Bugula</taxon>
    </lineage>
</organism>
<dbReference type="EMBL" id="VXIV02003456">
    <property type="protein sequence ID" value="KAF6016864.1"/>
    <property type="molecule type" value="Genomic_DNA"/>
</dbReference>
<dbReference type="AlphaFoldDB" id="A0A7J7ITY7"/>
<name>A0A7J7ITY7_BUGNE</name>
<dbReference type="Proteomes" id="UP000593567">
    <property type="component" value="Unassembled WGS sequence"/>
</dbReference>
<proteinExistence type="predicted"/>
<protein>
    <submittedName>
        <fullName evidence="1">Uncharacterized protein</fullName>
    </submittedName>
</protein>
<dbReference type="OrthoDB" id="10064127at2759"/>
<evidence type="ECO:0000313" key="1">
    <source>
        <dbReference type="EMBL" id="KAF6016864.1"/>
    </source>
</evidence>
<reference evidence="1" key="1">
    <citation type="submission" date="2020-06" db="EMBL/GenBank/DDBJ databases">
        <title>Draft genome of Bugula neritina, a colonial animal packing powerful symbionts and potential medicines.</title>
        <authorList>
            <person name="Rayko M."/>
        </authorList>
    </citation>
    <scope>NUCLEOTIDE SEQUENCE [LARGE SCALE GENOMIC DNA]</scope>
    <source>
        <strain evidence="1">Kwan_BN1</strain>
    </source>
</reference>
<evidence type="ECO:0000313" key="2">
    <source>
        <dbReference type="Proteomes" id="UP000593567"/>
    </source>
</evidence>
<sequence>MASSSVGLPSLFEGGVEVFLERLGSYFAVQKVKAKAKVHVLIMGLKQFRMGINDSLIREKLINMPLAQQEDFEEVIRKAQEVELNRKMSDLSMND</sequence>
<gene>
    <name evidence="1" type="ORF">EB796_024817</name>
</gene>
<comment type="caution">
    <text evidence="1">The sequence shown here is derived from an EMBL/GenBank/DDBJ whole genome shotgun (WGS) entry which is preliminary data.</text>
</comment>